<sequence>MLSSKMEWRLNFEIFREIKQNTNGVFTHVYSGVCKRLYVSVRVSEKHIECGRTVEDDGCLRPTEITRWENGKVKKSHIVLGYRQIMFE</sequence>
<comment type="caution">
    <text evidence="1">The sequence shown here is derived from an EMBL/GenBank/DDBJ whole genome shotgun (WGS) entry which is preliminary data.</text>
</comment>
<name>A0AAV4Y623_CAEEX</name>
<gene>
    <name evidence="1" type="ORF">CEXT_197541</name>
</gene>
<dbReference type="EMBL" id="BPLR01001321">
    <property type="protein sequence ID" value="GIZ01599.1"/>
    <property type="molecule type" value="Genomic_DNA"/>
</dbReference>
<dbReference type="Proteomes" id="UP001054945">
    <property type="component" value="Unassembled WGS sequence"/>
</dbReference>
<reference evidence="1 2" key="1">
    <citation type="submission" date="2021-06" db="EMBL/GenBank/DDBJ databases">
        <title>Caerostris extrusa draft genome.</title>
        <authorList>
            <person name="Kono N."/>
            <person name="Arakawa K."/>
        </authorList>
    </citation>
    <scope>NUCLEOTIDE SEQUENCE [LARGE SCALE GENOMIC DNA]</scope>
</reference>
<evidence type="ECO:0000313" key="1">
    <source>
        <dbReference type="EMBL" id="GIZ01599.1"/>
    </source>
</evidence>
<proteinExistence type="predicted"/>
<dbReference type="AlphaFoldDB" id="A0AAV4Y623"/>
<keyword evidence="2" id="KW-1185">Reference proteome</keyword>
<organism evidence="1 2">
    <name type="scientific">Caerostris extrusa</name>
    <name type="common">Bark spider</name>
    <name type="synonym">Caerostris bankana</name>
    <dbReference type="NCBI Taxonomy" id="172846"/>
    <lineage>
        <taxon>Eukaryota</taxon>
        <taxon>Metazoa</taxon>
        <taxon>Ecdysozoa</taxon>
        <taxon>Arthropoda</taxon>
        <taxon>Chelicerata</taxon>
        <taxon>Arachnida</taxon>
        <taxon>Araneae</taxon>
        <taxon>Araneomorphae</taxon>
        <taxon>Entelegynae</taxon>
        <taxon>Araneoidea</taxon>
        <taxon>Araneidae</taxon>
        <taxon>Caerostris</taxon>
    </lineage>
</organism>
<evidence type="ECO:0000313" key="2">
    <source>
        <dbReference type="Proteomes" id="UP001054945"/>
    </source>
</evidence>
<protein>
    <submittedName>
        <fullName evidence="1">Uncharacterized protein</fullName>
    </submittedName>
</protein>
<accession>A0AAV4Y623</accession>